<comment type="caution">
    <text evidence="1">The sequence shown here is derived from an EMBL/GenBank/DDBJ whole genome shotgun (WGS) entry which is preliminary data.</text>
</comment>
<gene>
    <name evidence="1" type="ORF">H9661_19205</name>
</gene>
<evidence type="ECO:0000313" key="2">
    <source>
        <dbReference type="Proteomes" id="UP000627781"/>
    </source>
</evidence>
<proteinExistence type="predicted"/>
<evidence type="ECO:0000313" key="1">
    <source>
        <dbReference type="EMBL" id="MBD7913483.1"/>
    </source>
</evidence>
<accession>A0ABR8PZ86</accession>
<organism evidence="1 2">
    <name type="scientific">Clostridium cibarium</name>
    <dbReference type="NCBI Taxonomy" id="2762247"/>
    <lineage>
        <taxon>Bacteria</taxon>
        <taxon>Bacillati</taxon>
        <taxon>Bacillota</taxon>
        <taxon>Clostridia</taxon>
        <taxon>Eubacteriales</taxon>
        <taxon>Clostridiaceae</taxon>
        <taxon>Clostridium</taxon>
    </lineage>
</organism>
<dbReference type="RefSeq" id="WP_191770408.1">
    <property type="nucleotide sequence ID" value="NZ_JACSRA010000057.1"/>
</dbReference>
<dbReference type="InterPro" id="IPR057895">
    <property type="entry name" value="Mom"/>
</dbReference>
<dbReference type="Proteomes" id="UP000627781">
    <property type="component" value="Unassembled WGS sequence"/>
</dbReference>
<name>A0ABR8PZ86_9CLOT</name>
<keyword evidence="2" id="KW-1185">Reference proteome</keyword>
<dbReference type="EMBL" id="JACSRA010000057">
    <property type="protein sequence ID" value="MBD7913483.1"/>
    <property type="molecule type" value="Genomic_DNA"/>
</dbReference>
<dbReference type="Pfam" id="PF25680">
    <property type="entry name" value="Mom"/>
    <property type="match status" value="1"/>
</dbReference>
<sequence length="252" mass="29622">MKYSKQFSKYQVKLISKAEAKEFIVKNHYSHTFPASCISLGSFDSTDELVGVIVYGMSGQPKMAQSIIPYLGQNDYYELQRLFVKDCTDKNFESWFIGQSILWLKKNKNEIKMLVSFSDPYYGHEGTVYQATNWLYTGKTSPITVYLNSDGIVVHNRTISKGNVDRSTLTKERRPSKNRYVLFLSKTVDMYRNIIDDSYIRINQLDYWLEREKIDNVQYIERINGYCKKHKLQLKDNMKHSIQPYPKKSNYN</sequence>
<protein>
    <submittedName>
        <fullName evidence="1">Uncharacterized protein</fullName>
    </submittedName>
</protein>
<reference evidence="1 2" key="1">
    <citation type="submission" date="2020-08" db="EMBL/GenBank/DDBJ databases">
        <title>A Genomic Blueprint of the Chicken Gut Microbiome.</title>
        <authorList>
            <person name="Gilroy R."/>
            <person name="Ravi A."/>
            <person name="Getino M."/>
            <person name="Pursley I."/>
            <person name="Horton D.L."/>
            <person name="Alikhan N.-F."/>
            <person name="Baker D."/>
            <person name="Gharbi K."/>
            <person name="Hall N."/>
            <person name="Watson M."/>
            <person name="Adriaenssens E.M."/>
            <person name="Foster-Nyarko E."/>
            <person name="Jarju S."/>
            <person name="Secka A."/>
            <person name="Antonio M."/>
            <person name="Oren A."/>
            <person name="Chaudhuri R."/>
            <person name="La Ragione R.M."/>
            <person name="Hildebrand F."/>
            <person name="Pallen M.J."/>
        </authorList>
    </citation>
    <scope>NUCLEOTIDE SEQUENCE [LARGE SCALE GENOMIC DNA]</scope>
    <source>
        <strain evidence="1 2">Sa3CVN1</strain>
    </source>
</reference>